<dbReference type="Gene3D" id="1.25.40.20">
    <property type="entry name" value="Ankyrin repeat-containing domain"/>
    <property type="match status" value="1"/>
</dbReference>
<gene>
    <name evidence="2" type="ORF">FHL15_000142</name>
</gene>
<proteinExistence type="predicted"/>
<keyword evidence="3" id="KW-1185">Reference proteome</keyword>
<feature type="repeat" description="ANK" evidence="1">
    <location>
        <begin position="33"/>
        <end position="66"/>
    </location>
</feature>
<keyword evidence="1" id="KW-0040">ANK repeat</keyword>
<dbReference type="PROSITE" id="PS50088">
    <property type="entry name" value="ANK_REPEAT"/>
    <property type="match status" value="1"/>
</dbReference>
<dbReference type="OrthoDB" id="19174at2759"/>
<accession>A0A553IF36</accession>
<dbReference type="Pfam" id="PF13857">
    <property type="entry name" value="Ank_5"/>
    <property type="match status" value="1"/>
</dbReference>
<protein>
    <submittedName>
        <fullName evidence="2">Uncharacterized protein</fullName>
    </submittedName>
</protein>
<evidence type="ECO:0000313" key="3">
    <source>
        <dbReference type="Proteomes" id="UP000319160"/>
    </source>
</evidence>
<dbReference type="SUPFAM" id="SSF48403">
    <property type="entry name" value="Ankyrin repeat"/>
    <property type="match status" value="1"/>
</dbReference>
<dbReference type="AlphaFoldDB" id="A0A553IF36"/>
<dbReference type="EMBL" id="VFLP01000001">
    <property type="protein sequence ID" value="TRX98800.1"/>
    <property type="molecule type" value="Genomic_DNA"/>
</dbReference>
<dbReference type="STRING" id="2512241.A0A553IF36"/>
<evidence type="ECO:0000256" key="1">
    <source>
        <dbReference type="PROSITE-ProRule" id="PRU00023"/>
    </source>
</evidence>
<organism evidence="2 3">
    <name type="scientific">Xylaria flabelliformis</name>
    <dbReference type="NCBI Taxonomy" id="2512241"/>
    <lineage>
        <taxon>Eukaryota</taxon>
        <taxon>Fungi</taxon>
        <taxon>Dikarya</taxon>
        <taxon>Ascomycota</taxon>
        <taxon>Pezizomycotina</taxon>
        <taxon>Sordariomycetes</taxon>
        <taxon>Xylariomycetidae</taxon>
        <taxon>Xylariales</taxon>
        <taxon>Xylariaceae</taxon>
        <taxon>Xylaria</taxon>
    </lineage>
</organism>
<comment type="caution">
    <text evidence="2">The sequence shown here is derived from an EMBL/GenBank/DDBJ whole genome shotgun (WGS) entry which is preliminary data.</text>
</comment>
<dbReference type="InterPro" id="IPR036770">
    <property type="entry name" value="Ankyrin_rpt-contain_sf"/>
</dbReference>
<sequence>MPPNQFLLAADNSPALLPLLRENPALASQQDEHGYSLIHAAASYNHLDLLRTLVREFKVDVNLRDEDEETALFVVETVDAAKVLIEELGAEVMIKGSDGCTARQKITEEDDFPDVAEYLKIKEAERAQDLLNGPNGEPVQDSNGMPPLPEGLNFSVSAVNPAENDESEVDPEFRRRIEELAQREDFHSEEGQAALRELVQDAIADGNLADRNVRPRQG</sequence>
<evidence type="ECO:0000313" key="2">
    <source>
        <dbReference type="EMBL" id="TRX98800.1"/>
    </source>
</evidence>
<reference evidence="3" key="1">
    <citation type="submission" date="2019-06" db="EMBL/GenBank/DDBJ databases">
        <title>Draft genome sequence of the griseofulvin-producing fungus Xylaria cubensis strain G536.</title>
        <authorList>
            <person name="Mead M.E."/>
            <person name="Raja H.A."/>
            <person name="Steenwyk J.L."/>
            <person name="Knowles S.L."/>
            <person name="Oberlies N.H."/>
            <person name="Rokas A."/>
        </authorList>
    </citation>
    <scope>NUCLEOTIDE SEQUENCE [LARGE SCALE GENOMIC DNA]</scope>
    <source>
        <strain evidence="3">G536</strain>
    </source>
</reference>
<dbReference type="Proteomes" id="UP000319160">
    <property type="component" value="Unassembled WGS sequence"/>
</dbReference>
<name>A0A553IF36_9PEZI</name>
<dbReference type="InterPro" id="IPR002110">
    <property type="entry name" value="Ankyrin_rpt"/>
</dbReference>